<evidence type="ECO:0000313" key="7">
    <source>
        <dbReference type="EMBL" id="SNU86547.1"/>
    </source>
</evidence>
<dbReference type="SUPFAM" id="SSF53850">
    <property type="entry name" value="Periplasmic binding protein-like II"/>
    <property type="match status" value="1"/>
</dbReference>
<gene>
    <name evidence="7" type="primary">lipO_2</name>
    <name evidence="7" type="ORF">SAMEA4412692_00274</name>
</gene>
<name>A0A239SMB6_9STRE</name>
<dbReference type="PROSITE" id="PS51257">
    <property type="entry name" value="PROKAR_LIPOPROTEIN"/>
    <property type="match status" value="1"/>
</dbReference>
<dbReference type="STRING" id="1123308.GCA_000380085_00603"/>
<dbReference type="InterPro" id="IPR006059">
    <property type="entry name" value="SBP"/>
</dbReference>
<proteinExistence type="predicted"/>
<sequence>MIKKTLAKRLPAVAMLATIAFALTACSGEGSKEGTSSAKLDEITIMSPTLEAVTPEAGNQIEKKIEEYTGEKISFEWVPNSNYQDRMNIVLASGDLPEVMVVTQKTGSFVTSAESDAFWDLTDYLKDYPNLSQEIAEIKNNSSLNGKVYGIYRKRDIMRSAVMIRKDWLDKLGLEEPKTTEDLYNIAKAFKEKDPNGNGIDDTTGLIIPQWPATINTNSPIDTIATWFGAGNAWITDDKGNLKPSFDSKEYREALKWIKKMYDEGLINQDFATLSADDWNNQFISGKGGIIIDTYSRFYTIQTALKDADQENFGKQITVVGSLESPNGDYALPTDGYAGMLVIPKASVKTEEHLKQVLTFLDKLNDKEMQVLMNNGIEGVNFEVSDGFSSLINQDSNEAKTIVNDVKSYAQVGTNVAGNKYYVAKPATDIELANYKKAQESMKEDTEKAVFNPASPFISPTYTQNGTQLDNIIQDARIQYIAGQIDDKGWEDAVELWKTSGGQNVQNELNELYQKAQQ</sequence>
<evidence type="ECO:0000256" key="1">
    <source>
        <dbReference type="ARBA" id="ARBA00022475"/>
    </source>
</evidence>
<dbReference type="eggNOG" id="COG1653">
    <property type="taxonomic scope" value="Bacteria"/>
</dbReference>
<evidence type="ECO:0000256" key="2">
    <source>
        <dbReference type="ARBA" id="ARBA00022729"/>
    </source>
</evidence>
<keyword evidence="4" id="KW-0564">Palmitate</keyword>
<protein>
    <submittedName>
        <fullName evidence="7">ABC-type sugar transport system, periplasmic component</fullName>
    </submittedName>
</protein>
<evidence type="ECO:0000256" key="3">
    <source>
        <dbReference type="ARBA" id="ARBA00023136"/>
    </source>
</evidence>
<accession>A0A239SMB6</accession>
<dbReference type="Proteomes" id="UP000215185">
    <property type="component" value="Chromosome 1"/>
</dbReference>
<dbReference type="EMBL" id="LT906439">
    <property type="protein sequence ID" value="SNU86547.1"/>
    <property type="molecule type" value="Genomic_DNA"/>
</dbReference>
<dbReference type="PANTHER" id="PTHR43649:SF33">
    <property type="entry name" value="POLYGALACTURONAN_RHAMNOGALACTURONAN-BINDING PROTEIN YTCQ"/>
    <property type="match status" value="1"/>
</dbReference>
<keyword evidence="2 6" id="KW-0732">Signal</keyword>
<evidence type="ECO:0000256" key="5">
    <source>
        <dbReference type="ARBA" id="ARBA00023288"/>
    </source>
</evidence>
<organism evidence="7 8">
    <name type="scientific">Streptococcus merionis</name>
    <dbReference type="NCBI Taxonomy" id="400065"/>
    <lineage>
        <taxon>Bacteria</taxon>
        <taxon>Bacillati</taxon>
        <taxon>Bacillota</taxon>
        <taxon>Bacilli</taxon>
        <taxon>Lactobacillales</taxon>
        <taxon>Streptococcaceae</taxon>
        <taxon>Streptococcus</taxon>
    </lineage>
</organism>
<dbReference type="AlphaFoldDB" id="A0A239SMB6"/>
<dbReference type="CDD" id="cd13580">
    <property type="entry name" value="PBP2_AlgQ_like_1"/>
    <property type="match status" value="1"/>
</dbReference>
<keyword evidence="1" id="KW-1003">Cell membrane</keyword>
<keyword evidence="5" id="KW-0449">Lipoprotein</keyword>
<keyword evidence="7" id="KW-0813">Transport</keyword>
<dbReference type="InterPro" id="IPR050490">
    <property type="entry name" value="Bact_solute-bd_prot1"/>
</dbReference>
<evidence type="ECO:0000256" key="4">
    <source>
        <dbReference type="ARBA" id="ARBA00023139"/>
    </source>
</evidence>
<dbReference type="OrthoDB" id="9787283at2"/>
<keyword evidence="8" id="KW-1185">Reference proteome</keyword>
<keyword evidence="3" id="KW-0472">Membrane</keyword>
<feature type="signal peptide" evidence="6">
    <location>
        <begin position="1"/>
        <end position="25"/>
    </location>
</feature>
<dbReference type="RefSeq" id="WP_018373172.1">
    <property type="nucleotide sequence ID" value="NZ_LT906439.1"/>
</dbReference>
<feature type="chain" id="PRO_5038981181" evidence="6">
    <location>
        <begin position="26"/>
        <end position="518"/>
    </location>
</feature>
<evidence type="ECO:0000313" key="8">
    <source>
        <dbReference type="Proteomes" id="UP000215185"/>
    </source>
</evidence>
<dbReference type="Gene3D" id="3.40.190.10">
    <property type="entry name" value="Periplasmic binding protein-like II"/>
    <property type="match status" value="2"/>
</dbReference>
<keyword evidence="7" id="KW-0762">Sugar transport</keyword>
<reference evidence="7 8" key="1">
    <citation type="submission" date="2017-06" db="EMBL/GenBank/DDBJ databases">
        <authorList>
            <consortium name="Pathogen Informatics"/>
        </authorList>
    </citation>
    <scope>NUCLEOTIDE SEQUENCE [LARGE SCALE GENOMIC DNA]</scope>
    <source>
        <strain evidence="7 8">NCTC13788</strain>
    </source>
</reference>
<dbReference type="Pfam" id="PF01547">
    <property type="entry name" value="SBP_bac_1"/>
    <property type="match status" value="1"/>
</dbReference>
<dbReference type="KEGG" id="smen:SAMEA4412692_0274"/>
<evidence type="ECO:0000256" key="6">
    <source>
        <dbReference type="SAM" id="SignalP"/>
    </source>
</evidence>
<dbReference type="PANTHER" id="PTHR43649">
    <property type="entry name" value="ARABINOSE-BINDING PROTEIN-RELATED"/>
    <property type="match status" value="1"/>
</dbReference>